<evidence type="ECO:0000259" key="3">
    <source>
        <dbReference type="SMART" id="SM00331"/>
    </source>
</evidence>
<organism evidence="4 5">
    <name type="scientific">Amycolatopsis pigmentata</name>
    <dbReference type="NCBI Taxonomy" id="450801"/>
    <lineage>
        <taxon>Bacteria</taxon>
        <taxon>Bacillati</taxon>
        <taxon>Actinomycetota</taxon>
        <taxon>Actinomycetes</taxon>
        <taxon>Pseudonocardiales</taxon>
        <taxon>Pseudonocardiaceae</taxon>
        <taxon>Amycolatopsis</taxon>
    </lineage>
</organism>
<dbReference type="SUPFAM" id="SSF81606">
    <property type="entry name" value="PP2C-like"/>
    <property type="match status" value="1"/>
</dbReference>
<evidence type="ECO:0000256" key="1">
    <source>
        <dbReference type="ARBA" id="ARBA00022801"/>
    </source>
</evidence>
<evidence type="ECO:0000313" key="5">
    <source>
        <dbReference type="Proteomes" id="UP001597417"/>
    </source>
</evidence>
<dbReference type="EC" id="3.1.3.16" evidence="4"/>
<name>A0ABW5G2W2_9PSEU</name>
<dbReference type="PANTHER" id="PTHR43156">
    <property type="entry name" value="STAGE II SPORULATION PROTEIN E-RELATED"/>
    <property type="match status" value="1"/>
</dbReference>
<evidence type="ECO:0000313" key="4">
    <source>
        <dbReference type="EMBL" id="MFD2421227.1"/>
    </source>
</evidence>
<dbReference type="Gene3D" id="3.60.40.10">
    <property type="entry name" value="PPM-type phosphatase domain"/>
    <property type="match status" value="1"/>
</dbReference>
<dbReference type="InterPro" id="IPR001932">
    <property type="entry name" value="PPM-type_phosphatase-like_dom"/>
</dbReference>
<dbReference type="Proteomes" id="UP001597417">
    <property type="component" value="Unassembled WGS sequence"/>
</dbReference>
<comment type="caution">
    <text evidence="4">The sequence shown here is derived from an EMBL/GenBank/DDBJ whole genome shotgun (WGS) entry which is preliminary data.</text>
</comment>
<keyword evidence="2" id="KW-0175">Coiled coil</keyword>
<reference evidence="5" key="1">
    <citation type="journal article" date="2019" name="Int. J. Syst. Evol. Microbiol.">
        <title>The Global Catalogue of Microorganisms (GCM) 10K type strain sequencing project: providing services to taxonomists for standard genome sequencing and annotation.</title>
        <authorList>
            <consortium name="The Broad Institute Genomics Platform"/>
            <consortium name="The Broad Institute Genome Sequencing Center for Infectious Disease"/>
            <person name="Wu L."/>
            <person name="Ma J."/>
        </authorList>
    </citation>
    <scope>NUCLEOTIDE SEQUENCE [LARGE SCALE GENOMIC DNA]</scope>
    <source>
        <strain evidence="5">CGMCC 4.7645</strain>
    </source>
</reference>
<dbReference type="Gene3D" id="3.30.450.40">
    <property type="match status" value="2"/>
</dbReference>
<dbReference type="InterPro" id="IPR029016">
    <property type="entry name" value="GAF-like_dom_sf"/>
</dbReference>
<dbReference type="SMART" id="SM00331">
    <property type="entry name" value="PP2C_SIG"/>
    <property type="match status" value="1"/>
</dbReference>
<dbReference type="SUPFAM" id="SSF55781">
    <property type="entry name" value="GAF domain-like"/>
    <property type="match status" value="1"/>
</dbReference>
<accession>A0ABW5G2W2</accession>
<keyword evidence="5" id="KW-1185">Reference proteome</keyword>
<dbReference type="EMBL" id="JBHUKR010000021">
    <property type="protein sequence ID" value="MFD2421227.1"/>
    <property type="molecule type" value="Genomic_DNA"/>
</dbReference>
<feature type="domain" description="PPM-type phosphatase" evidence="3">
    <location>
        <begin position="196"/>
        <end position="408"/>
    </location>
</feature>
<feature type="coiled-coil region" evidence="2">
    <location>
        <begin position="6"/>
        <end position="33"/>
    </location>
</feature>
<proteinExistence type="predicted"/>
<dbReference type="InterPro" id="IPR036457">
    <property type="entry name" value="PPM-type-like_dom_sf"/>
</dbReference>
<gene>
    <name evidence="4" type="ORF">ACFSXZ_33350</name>
</gene>
<dbReference type="RefSeq" id="WP_378270087.1">
    <property type="nucleotide sequence ID" value="NZ_JBHUKR010000021.1"/>
</dbReference>
<dbReference type="PANTHER" id="PTHR43156:SF2">
    <property type="entry name" value="STAGE II SPORULATION PROTEIN E"/>
    <property type="match status" value="1"/>
</dbReference>
<dbReference type="GO" id="GO:0004722">
    <property type="term" value="F:protein serine/threonine phosphatase activity"/>
    <property type="evidence" value="ECO:0007669"/>
    <property type="project" value="UniProtKB-EC"/>
</dbReference>
<protein>
    <submittedName>
        <fullName evidence="4">PP2C family protein-serine/threonine phosphatase</fullName>
        <ecNumber evidence="4">3.1.3.16</ecNumber>
    </submittedName>
</protein>
<sequence length="411" mass="44711">MGEELIRSLRETVEEQRRELELHRSELAQTNAGLLALHAEVERQRQRLAFLDEVSRTVSSSLRGHEVVKALVRLIRRDSVATSVAVWVHSAAGRLRREPADGTPDAEVERALELGQPVRGPRRLLIPLTVGPSMLGLLEVGRQDSDFSEEDLAFFTAVADRSAVALRNATEYERERELAERLQRAMLPSLSVPGPLRLCARYRPAATGVHVGGDWFDAFSRRDGTVTLTVGDVTGHGLDAAVLMGKLQNALRAYAIEGHGPAATLRLANELVRGWESTLFATAVVVDLEPATGRLSWASAGHLPILVSDGEGECSFLERPTAPLLGFPFSFRIDEHEAVVPPGGSLVLYTDGLVERRGELIDAGLERLAKAVRAAAVLATEDAGDLILSHMLGADDHDDDVCLLLCRLGCR</sequence>
<dbReference type="InterPro" id="IPR052016">
    <property type="entry name" value="Bact_Sigma-Reg"/>
</dbReference>
<dbReference type="Pfam" id="PF07228">
    <property type="entry name" value="SpoIIE"/>
    <property type="match status" value="1"/>
</dbReference>
<keyword evidence="1 4" id="KW-0378">Hydrolase</keyword>
<evidence type="ECO:0000256" key="2">
    <source>
        <dbReference type="SAM" id="Coils"/>
    </source>
</evidence>